<dbReference type="AlphaFoldDB" id="A0AAW7JYJ3"/>
<dbReference type="EMBL" id="JAUEIF010000012">
    <property type="protein sequence ID" value="MDN0026096.1"/>
    <property type="molecule type" value="Genomic_DNA"/>
</dbReference>
<protein>
    <submittedName>
        <fullName evidence="6">Helix-turn-helix domain-containing protein</fullName>
    </submittedName>
</protein>
<proteinExistence type="predicted"/>
<accession>A0AAW7JYJ3</accession>
<evidence type="ECO:0000313" key="8">
    <source>
        <dbReference type="Proteomes" id="UP001168478"/>
    </source>
</evidence>
<evidence type="ECO:0000259" key="4">
    <source>
        <dbReference type="PROSITE" id="PS01124"/>
    </source>
</evidence>
<dbReference type="Gene3D" id="1.10.10.60">
    <property type="entry name" value="Homeodomain-like"/>
    <property type="match status" value="1"/>
</dbReference>
<dbReference type="InterPro" id="IPR009057">
    <property type="entry name" value="Homeodomain-like_sf"/>
</dbReference>
<dbReference type="PANTHER" id="PTHR43280:SF32">
    <property type="entry name" value="TRANSCRIPTIONAL REGULATORY PROTEIN"/>
    <property type="match status" value="1"/>
</dbReference>
<dbReference type="GO" id="GO:0043565">
    <property type="term" value="F:sequence-specific DNA binding"/>
    <property type="evidence" value="ECO:0007669"/>
    <property type="project" value="InterPro"/>
</dbReference>
<reference evidence="6" key="2">
    <citation type="submission" date="2023-08" db="EMBL/GenBank/DDBJ databases">
        <title>Identification and characterization of horizontal gene transfer across gut microbiota members of farm animals based on homology search.</title>
        <authorList>
            <person name="Schwarzerova J."/>
            <person name="Nykrynova M."/>
            <person name="Jureckova K."/>
            <person name="Cejkova D."/>
            <person name="Rychlik I."/>
        </authorList>
    </citation>
    <scope>NUCLEOTIDE SEQUENCE</scope>
    <source>
        <strain evidence="6">ET15</strain>
        <strain evidence="5">ET37</strain>
    </source>
</reference>
<dbReference type="EMBL" id="JAUEIE010000018">
    <property type="protein sequence ID" value="MDN0023751.1"/>
    <property type="molecule type" value="Genomic_DNA"/>
</dbReference>
<dbReference type="InterPro" id="IPR018060">
    <property type="entry name" value="HTH_AraC"/>
</dbReference>
<dbReference type="SUPFAM" id="SSF46689">
    <property type="entry name" value="Homeodomain-like"/>
    <property type="match status" value="1"/>
</dbReference>
<evidence type="ECO:0000313" key="5">
    <source>
        <dbReference type="EMBL" id="MDN0023751.1"/>
    </source>
</evidence>
<reference evidence="6" key="1">
    <citation type="submission" date="2023-06" db="EMBL/GenBank/DDBJ databases">
        <authorList>
            <person name="Zeman M."/>
            <person name="Kubasova T."/>
            <person name="Jahodarova E."/>
            <person name="Nykrynova M."/>
            <person name="Rychlik I."/>
        </authorList>
    </citation>
    <scope>NUCLEOTIDE SEQUENCE</scope>
    <source>
        <strain evidence="6">ET15</strain>
        <strain evidence="5">ET37</strain>
    </source>
</reference>
<sequence length="295" mass="34039">MSNQKFYDVTIPIVIKDCEGISLGQEVFLMHGFKKMKEPDKVYRMRCLVMAVCLEGECGYTVDTISQSIRPNDIFVLRKGQVVTDCWQSPDFRGYVALFSYAFFDEAIKGMSGLSSLFLFANEHAVRNIDDVEKERLVAYYDMIKSTIDNEMLMYRHETVQALVSALLYDITSVISGSYRGASAGSRAERIFLNFMHLVGKNFSRERRVSWYSEQIGLSPKYLSETVKSVSNRTPNEWIDYYVMLELRVRLRNTESSIKEITQGMNFSSQSFLGKYFKEHAGMSPSEYRNNSRYT</sequence>
<dbReference type="SMART" id="SM00342">
    <property type="entry name" value="HTH_ARAC"/>
    <property type="match status" value="1"/>
</dbReference>
<dbReference type="GO" id="GO:0003700">
    <property type="term" value="F:DNA-binding transcription factor activity"/>
    <property type="evidence" value="ECO:0007669"/>
    <property type="project" value="InterPro"/>
</dbReference>
<evidence type="ECO:0000313" key="7">
    <source>
        <dbReference type="Proteomes" id="UP001167831"/>
    </source>
</evidence>
<evidence type="ECO:0000256" key="3">
    <source>
        <dbReference type="ARBA" id="ARBA00023163"/>
    </source>
</evidence>
<dbReference type="PROSITE" id="PS01124">
    <property type="entry name" value="HTH_ARAC_FAMILY_2"/>
    <property type="match status" value="1"/>
</dbReference>
<dbReference type="RefSeq" id="WP_289826207.1">
    <property type="nucleotide sequence ID" value="NZ_JAUEIE010000018.1"/>
</dbReference>
<organism evidence="6 8">
    <name type="scientific">Leyella lascolaii</name>
    <dbReference type="NCBI Taxonomy" id="1776379"/>
    <lineage>
        <taxon>Bacteria</taxon>
        <taxon>Pseudomonadati</taxon>
        <taxon>Bacteroidota</taxon>
        <taxon>Bacteroidia</taxon>
        <taxon>Bacteroidales</taxon>
        <taxon>Prevotellaceae</taxon>
        <taxon>Leyella</taxon>
    </lineage>
</organism>
<dbReference type="InterPro" id="IPR037923">
    <property type="entry name" value="HTH-like"/>
</dbReference>
<evidence type="ECO:0000256" key="1">
    <source>
        <dbReference type="ARBA" id="ARBA00023015"/>
    </source>
</evidence>
<keyword evidence="3" id="KW-0804">Transcription</keyword>
<name>A0AAW7JYJ3_9BACT</name>
<keyword evidence="1" id="KW-0805">Transcription regulation</keyword>
<keyword evidence="2" id="KW-0238">DNA-binding</keyword>
<dbReference type="Pfam" id="PF12833">
    <property type="entry name" value="HTH_18"/>
    <property type="match status" value="1"/>
</dbReference>
<dbReference type="PANTHER" id="PTHR43280">
    <property type="entry name" value="ARAC-FAMILY TRANSCRIPTIONAL REGULATOR"/>
    <property type="match status" value="1"/>
</dbReference>
<dbReference type="SUPFAM" id="SSF51215">
    <property type="entry name" value="Regulatory protein AraC"/>
    <property type="match status" value="1"/>
</dbReference>
<feature type="domain" description="HTH araC/xylS-type" evidence="4">
    <location>
        <begin position="193"/>
        <end position="291"/>
    </location>
</feature>
<gene>
    <name evidence="5" type="ORF">QVN81_12110</name>
    <name evidence="6" type="ORF">QVN84_11285</name>
</gene>
<comment type="caution">
    <text evidence="6">The sequence shown here is derived from an EMBL/GenBank/DDBJ whole genome shotgun (WGS) entry which is preliminary data.</text>
</comment>
<evidence type="ECO:0000313" key="6">
    <source>
        <dbReference type="EMBL" id="MDN0026096.1"/>
    </source>
</evidence>
<evidence type="ECO:0000256" key="2">
    <source>
        <dbReference type="ARBA" id="ARBA00023125"/>
    </source>
</evidence>
<keyword evidence="7" id="KW-1185">Reference proteome</keyword>
<dbReference type="Proteomes" id="UP001167831">
    <property type="component" value="Unassembled WGS sequence"/>
</dbReference>
<dbReference type="Proteomes" id="UP001168478">
    <property type="component" value="Unassembled WGS sequence"/>
</dbReference>